<dbReference type="InterPro" id="IPR027304">
    <property type="entry name" value="Trigger_fact/SurA_dom_sf"/>
</dbReference>
<accession>A0A552UIA7</accession>
<protein>
    <recommendedName>
        <fullName evidence="5">Peptidyl-prolyl cis-trans isomerase, EpsD family</fullName>
    </recommendedName>
</protein>
<dbReference type="PROSITE" id="PS51257">
    <property type="entry name" value="PROKAR_LIPOPROTEIN"/>
    <property type="match status" value="1"/>
</dbReference>
<dbReference type="EMBL" id="VJWA01000001">
    <property type="protein sequence ID" value="TRW17956.1"/>
    <property type="molecule type" value="Genomic_DNA"/>
</dbReference>
<evidence type="ECO:0008006" key="5">
    <source>
        <dbReference type="Google" id="ProtNLM"/>
    </source>
</evidence>
<feature type="chain" id="PRO_5022116194" description="Peptidyl-prolyl cis-trans isomerase, EpsD family" evidence="2">
    <location>
        <begin position="23"/>
        <end position="308"/>
    </location>
</feature>
<name>A0A552UIA7_9SPHN</name>
<comment type="caution">
    <text evidence="3">The sequence shown here is derived from an EMBL/GenBank/DDBJ whole genome shotgun (WGS) entry which is preliminary data.</text>
</comment>
<dbReference type="SUPFAM" id="SSF109998">
    <property type="entry name" value="Triger factor/SurA peptide-binding domain-like"/>
    <property type="match status" value="1"/>
</dbReference>
<evidence type="ECO:0000256" key="2">
    <source>
        <dbReference type="SAM" id="SignalP"/>
    </source>
</evidence>
<evidence type="ECO:0000256" key="1">
    <source>
        <dbReference type="SAM" id="MobiDB-lite"/>
    </source>
</evidence>
<keyword evidence="4" id="KW-1185">Reference proteome</keyword>
<keyword evidence="2" id="KW-0732">Signal</keyword>
<feature type="compositionally biased region" description="Low complexity" evidence="1">
    <location>
        <begin position="291"/>
        <end position="308"/>
    </location>
</feature>
<sequence length="308" mass="33387">MRIGNRAALVAAISLAALTAACGDKKDEAPKGQVVVTVNGDDVTVHELNSELQLLRAPPTAPRKQVEQVALQRVVERKMLADVARERGLDKNPQFLLARRRLDDGLLVQALQTDIAQKVPQTTRESAQKYIAANPSLFAERKIFTIDQIRFLRPANIAQIGLEPAKTMADVARVLSNANIRFERAPVQLDALTVNPALTKEIVRITSKNSDEVFMFADQPQGAPAPIMFVNHVTGTKVEPFIGEDAIKFAQQLIQRQEIQKALTTELAKFKTAAKPNIKYATNYAPPPEKPAATPAAGAPAAAPAPAA</sequence>
<dbReference type="AlphaFoldDB" id="A0A552UIA7"/>
<proteinExistence type="predicted"/>
<dbReference type="RefSeq" id="WP_144236650.1">
    <property type="nucleotide sequence ID" value="NZ_VJWA01000001.1"/>
</dbReference>
<dbReference type="Proteomes" id="UP000317894">
    <property type="component" value="Unassembled WGS sequence"/>
</dbReference>
<evidence type="ECO:0000313" key="3">
    <source>
        <dbReference type="EMBL" id="TRW17956.1"/>
    </source>
</evidence>
<evidence type="ECO:0000313" key="4">
    <source>
        <dbReference type="Proteomes" id="UP000317894"/>
    </source>
</evidence>
<feature type="signal peptide" evidence="2">
    <location>
        <begin position="1"/>
        <end position="22"/>
    </location>
</feature>
<dbReference type="OrthoDB" id="8204527at2"/>
<organism evidence="3 4">
    <name type="scientific">Glacieibacterium frigidum</name>
    <dbReference type="NCBI Taxonomy" id="2593303"/>
    <lineage>
        <taxon>Bacteria</taxon>
        <taxon>Pseudomonadati</taxon>
        <taxon>Pseudomonadota</taxon>
        <taxon>Alphaproteobacteria</taxon>
        <taxon>Sphingomonadales</taxon>
        <taxon>Sphingosinicellaceae</taxon>
        <taxon>Glacieibacterium</taxon>
    </lineage>
</organism>
<dbReference type="Gene3D" id="1.10.8.1040">
    <property type="match status" value="1"/>
</dbReference>
<reference evidence="3 4" key="1">
    <citation type="submission" date="2019-07" db="EMBL/GenBank/DDBJ databases">
        <title>Novel species isolated from glacier.</title>
        <authorList>
            <person name="Liu Q."/>
            <person name="Xin Y.-H."/>
        </authorList>
    </citation>
    <scope>NUCLEOTIDE SEQUENCE [LARGE SCALE GENOMIC DNA]</scope>
    <source>
        <strain evidence="3 4">LB1R16</strain>
    </source>
</reference>
<gene>
    <name evidence="3" type="ORF">FMM06_07495</name>
</gene>
<feature type="region of interest" description="Disordered" evidence="1">
    <location>
        <begin position="280"/>
        <end position="308"/>
    </location>
</feature>